<organism evidence="2 3">
    <name type="scientific">Veillonella criceti</name>
    <dbReference type="NCBI Taxonomy" id="103891"/>
    <lineage>
        <taxon>Bacteria</taxon>
        <taxon>Bacillati</taxon>
        <taxon>Bacillota</taxon>
        <taxon>Negativicutes</taxon>
        <taxon>Veillonellales</taxon>
        <taxon>Veillonellaceae</taxon>
        <taxon>Veillonella</taxon>
    </lineage>
</organism>
<dbReference type="InterPro" id="IPR003173">
    <property type="entry name" value="PC4_C"/>
</dbReference>
<dbReference type="GO" id="GO:0003677">
    <property type="term" value="F:DNA binding"/>
    <property type="evidence" value="ECO:0007669"/>
    <property type="project" value="InterPro"/>
</dbReference>
<dbReference type="RefSeq" id="WP_115309446.1">
    <property type="nucleotide sequence ID" value="NZ_UHIO01000001.1"/>
</dbReference>
<evidence type="ECO:0000259" key="1">
    <source>
        <dbReference type="Pfam" id="PF02229"/>
    </source>
</evidence>
<dbReference type="GO" id="GO:0006355">
    <property type="term" value="P:regulation of DNA-templated transcription"/>
    <property type="evidence" value="ECO:0007669"/>
    <property type="project" value="InterPro"/>
</dbReference>
<protein>
    <submittedName>
        <fullName evidence="2">Uncharacterized protein conserved in bacteria</fullName>
    </submittedName>
</protein>
<dbReference type="Proteomes" id="UP000255367">
    <property type="component" value="Unassembled WGS sequence"/>
</dbReference>
<dbReference type="AlphaFoldDB" id="A0A380NHP4"/>
<accession>A0A380NHP4</accession>
<dbReference type="EMBL" id="UHIO01000001">
    <property type="protein sequence ID" value="SUP39926.1"/>
    <property type="molecule type" value="Genomic_DNA"/>
</dbReference>
<name>A0A380NHP4_9FIRM</name>
<dbReference type="Pfam" id="PF02229">
    <property type="entry name" value="PC4"/>
    <property type="match status" value="1"/>
</dbReference>
<proteinExistence type="predicted"/>
<evidence type="ECO:0000313" key="3">
    <source>
        <dbReference type="Proteomes" id="UP000255367"/>
    </source>
</evidence>
<gene>
    <name evidence="2" type="ORF">NCTC12020_00168</name>
</gene>
<reference evidence="2 3" key="1">
    <citation type="submission" date="2018-06" db="EMBL/GenBank/DDBJ databases">
        <authorList>
            <consortium name="Pathogen Informatics"/>
            <person name="Doyle S."/>
        </authorList>
    </citation>
    <scope>NUCLEOTIDE SEQUENCE [LARGE SCALE GENOMIC DNA]</scope>
    <source>
        <strain evidence="2 3">NCTC12020</strain>
    </source>
</reference>
<dbReference type="OrthoDB" id="7067273at2"/>
<keyword evidence="3" id="KW-1185">Reference proteome</keyword>
<feature type="domain" description="Transcriptional coactivator p15 (PC4) C-terminal" evidence="1">
    <location>
        <begin position="20"/>
        <end position="66"/>
    </location>
</feature>
<sequence length="101" mass="11467">MAVVNFEIYKVLGTLSENKDGWKKQLTCTSWGRYNPKFDLRSWDSEYNGMTKGITLSLEEIVALRDLLNEVDLETAYEESVAERQVAKAAEKAAEKESADE</sequence>
<evidence type="ECO:0000313" key="2">
    <source>
        <dbReference type="EMBL" id="SUP39926.1"/>
    </source>
</evidence>
<dbReference type="Gene3D" id="2.30.31.70">
    <property type="match status" value="1"/>
</dbReference>